<organism evidence="2 3">
    <name type="scientific">Glonium stellatum</name>
    <dbReference type="NCBI Taxonomy" id="574774"/>
    <lineage>
        <taxon>Eukaryota</taxon>
        <taxon>Fungi</taxon>
        <taxon>Dikarya</taxon>
        <taxon>Ascomycota</taxon>
        <taxon>Pezizomycotina</taxon>
        <taxon>Dothideomycetes</taxon>
        <taxon>Pleosporomycetidae</taxon>
        <taxon>Gloniales</taxon>
        <taxon>Gloniaceae</taxon>
        <taxon>Glonium</taxon>
    </lineage>
</organism>
<dbReference type="PANTHER" id="PTHR39596">
    <property type="match status" value="1"/>
</dbReference>
<dbReference type="AlphaFoldDB" id="A0A8E2JX43"/>
<gene>
    <name evidence="2" type="ORF">AOQ84DRAFT_140258</name>
</gene>
<dbReference type="PANTHER" id="PTHR39596:SF2">
    <property type="entry name" value="HET DOMAIN PROTEIN (AFU_ORTHOLOGUE AFUA_1G17550)-RELATED"/>
    <property type="match status" value="1"/>
</dbReference>
<dbReference type="Proteomes" id="UP000250140">
    <property type="component" value="Unassembled WGS sequence"/>
</dbReference>
<evidence type="ECO:0000313" key="2">
    <source>
        <dbReference type="EMBL" id="OCL12753.1"/>
    </source>
</evidence>
<dbReference type="Pfam" id="PF06985">
    <property type="entry name" value="HET"/>
    <property type="match status" value="1"/>
</dbReference>
<keyword evidence="3" id="KW-1185">Reference proteome</keyword>
<protein>
    <recommendedName>
        <fullName evidence="1">Heterokaryon incompatibility domain-containing protein</fullName>
    </recommendedName>
</protein>
<proteinExistence type="predicted"/>
<sequence>MDHAPYADQFILPRVEVPYLDKYEYDHGDFASFPQRTDLCNEDGILDSTRPISDIAAMVQAWLYFGLLEAYNGKPLDKKALISKTQPYLLDSTELPVILIDITRQMRKSSIQKYNKHLEALQAKLLIAVKAISEVDIADIDTLRRKYNSASAAIFLSIRVLLNTLCLRFHVTNWPCWNSVVKPRDLGTVLGHAQDPLRSFSAYLLMERMQQAGWCARQITQLLQTSDYCTGYYFSSIRRQEPGNISHGNCRTEYCIAYNTDPNAYIIRHVGRCRCSEFIEAPFNALERIIRDGDIPLIKIRKGRLDTSIKLEVVKLTPRSNYTAISHVWIDGLGNPKANSLPRCQLEKLYKHLIALETSRSFLSKASSAVGAMSDPLFWMDTLCIPVKPHDELKKMQIDRMALIYASARQVLVLDEELSNVNCTTEPSELLNARIVSSKWNTRCWTLQEGALARICFYQFQDAAFCTSSFPRSRLTVFCKNAIRGMRSPLWSLKCFWYVLRNIRQFSSRSWWSNTFLGIYTSTFLSDLTAQLHQGLCTAAHESIQSDLVMADEHKFRYYNPQLHALLESQPKRFARTWSNVGKRSTTMAEDIHVVIANLTGFRVSQIMDELSSPVERTKIMLYCVGEFPLDILFNDCPRAEEAKGNTNRWVPSCPGSEPLITNVKLRWGPTGLVILDSHNSPNLFLVEGGAVNHRFCFK</sequence>
<feature type="domain" description="Heterokaryon incompatibility" evidence="1">
    <location>
        <begin position="322"/>
        <end position="415"/>
    </location>
</feature>
<accession>A0A8E2JX43</accession>
<reference evidence="2 3" key="1">
    <citation type="journal article" date="2016" name="Nat. Commun.">
        <title>Ectomycorrhizal ecology is imprinted in the genome of the dominant symbiotic fungus Cenococcum geophilum.</title>
        <authorList>
            <consortium name="DOE Joint Genome Institute"/>
            <person name="Peter M."/>
            <person name="Kohler A."/>
            <person name="Ohm R.A."/>
            <person name="Kuo A."/>
            <person name="Krutzmann J."/>
            <person name="Morin E."/>
            <person name="Arend M."/>
            <person name="Barry K.W."/>
            <person name="Binder M."/>
            <person name="Choi C."/>
            <person name="Clum A."/>
            <person name="Copeland A."/>
            <person name="Grisel N."/>
            <person name="Haridas S."/>
            <person name="Kipfer T."/>
            <person name="LaButti K."/>
            <person name="Lindquist E."/>
            <person name="Lipzen A."/>
            <person name="Maire R."/>
            <person name="Meier B."/>
            <person name="Mihaltcheva S."/>
            <person name="Molinier V."/>
            <person name="Murat C."/>
            <person name="Poggeler S."/>
            <person name="Quandt C.A."/>
            <person name="Sperisen C."/>
            <person name="Tritt A."/>
            <person name="Tisserant E."/>
            <person name="Crous P.W."/>
            <person name="Henrissat B."/>
            <person name="Nehls U."/>
            <person name="Egli S."/>
            <person name="Spatafora J.W."/>
            <person name="Grigoriev I.V."/>
            <person name="Martin F.M."/>
        </authorList>
    </citation>
    <scope>NUCLEOTIDE SEQUENCE [LARGE SCALE GENOMIC DNA]</scope>
    <source>
        <strain evidence="2 3">CBS 207.34</strain>
    </source>
</reference>
<dbReference type="InterPro" id="IPR010730">
    <property type="entry name" value="HET"/>
</dbReference>
<dbReference type="EMBL" id="KV748834">
    <property type="protein sequence ID" value="OCL12753.1"/>
    <property type="molecule type" value="Genomic_DNA"/>
</dbReference>
<evidence type="ECO:0000313" key="3">
    <source>
        <dbReference type="Proteomes" id="UP000250140"/>
    </source>
</evidence>
<dbReference type="OrthoDB" id="2426273at2759"/>
<name>A0A8E2JX43_9PEZI</name>
<evidence type="ECO:0000259" key="1">
    <source>
        <dbReference type="Pfam" id="PF06985"/>
    </source>
</evidence>